<evidence type="ECO:0000256" key="1">
    <source>
        <dbReference type="ARBA" id="ARBA00005986"/>
    </source>
</evidence>
<feature type="domain" description="EthD" evidence="2">
    <location>
        <begin position="22"/>
        <end position="91"/>
    </location>
</feature>
<dbReference type="Pfam" id="PF07110">
    <property type="entry name" value="EthD"/>
    <property type="match status" value="1"/>
</dbReference>
<keyword evidence="4" id="KW-1185">Reference proteome</keyword>
<protein>
    <recommendedName>
        <fullName evidence="2">EthD domain-containing protein</fullName>
    </recommendedName>
</protein>
<dbReference type="RefSeq" id="XP_033381903.1">
    <property type="nucleotide sequence ID" value="XM_033522275.1"/>
</dbReference>
<organism evidence="3 4">
    <name type="scientific">Aaosphaeria arxii CBS 175.79</name>
    <dbReference type="NCBI Taxonomy" id="1450172"/>
    <lineage>
        <taxon>Eukaryota</taxon>
        <taxon>Fungi</taxon>
        <taxon>Dikarya</taxon>
        <taxon>Ascomycota</taxon>
        <taxon>Pezizomycotina</taxon>
        <taxon>Dothideomycetes</taxon>
        <taxon>Pleosporomycetidae</taxon>
        <taxon>Pleosporales</taxon>
        <taxon>Pleosporales incertae sedis</taxon>
        <taxon>Aaosphaeria</taxon>
    </lineage>
</organism>
<dbReference type="SUPFAM" id="SSF54909">
    <property type="entry name" value="Dimeric alpha+beta barrel"/>
    <property type="match status" value="1"/>
</dbReference>
<dbReference type="Proteomes" id="UP000799778">
    <property type="component" value="Unassembled WGS sequence"/>
</dbReference>
<dbReference type="PANTHER" id="PTHR40260">
    <property type="entry name" value="BLR8190 PROTEIN"/>
    <property type="match status" value="1"/>
</dbReference>
<gene>
    <name evidence="3" type="ORF">BU24DRAFT_240293</name>
</gene>
<name>A0A6A5XMK5_9PLEO</name>
<dbReference type="OrthoDB" id="4892971at2759"/>
<dbReference type="InterPro" id="IPR009799">
    <property type="entry name" value="EthD_dom"/>
</dbReference>
<evidence type="ECO:0000259" key="2">
    <source>
        <dbReference type="Pfam" id="PF07110"/>
    </source>
</evidence>
<proteinExistence type="inferred from homology"/>
<dbReference type="GO" id="GO:0016491">
    <property type="term" value="F:oxidoreductase activity"/>
    <property type="evidence" value="ECO:0007669"/>
    <property type="project" value="InterPro"/>
</dbReference>
<dbReference type="GeneID" id="54279672"/>
<dbReference type="Gene3D" id="3.30.70.100">
    <property type="match status" value="1"/>
</dbReference>
<dbReference type="PANTHER" id="PTHR40260:SF2">
    <property type="entry name" value="BLR8190 PROTEIN"/>
    <property type="match status" value="1"/>
</dbReference>
<comment type="similarity">
    <text evidence="1">Belongs to the tpcK family.</text>
</comment>
<dbReference type="NCBIfam" id="TIGR02118">
    <property type="entry name" value="EthD family reductase"/>
    <property type="match status" value="1"/>
</dbReference>
<evidence type="ECO:0000313" key="3">
    <source>
        <dbReference type="EMBL" id="KAF2013564.1"/>
    </source>
</evidence>
<sequence length="107" mass="11735">MSSNGTQVFVLYPRQEGVTFDEKYYLETHMPLCAKHWGPHGLKSWSVTKLSDDSPYIISTTIVFESAEAFGKAITDPGTAEIQGDVPKFTNVQPTLIQGGIIAKSTL</sequence>
<dbReference type="InterPro" id="IPR011008">
    <property type="entry name" value="Dimeric_a/b-barrel"/>
</dbReference>
<accession>A0A6A5XMK5</accession>
<evidence type="ECO:0000313" key="4">
    <source>
        <dbReference type="Proteomes" id="UP000799778"/>
    </source>
</evidence>
<dbReference type="AlphaFoldDB" id="A0A6A5XMK5"/>
<dbReference type="EMBL" id="ML978071">
    <property type="protein sequence ID" value="KAF2013564.1"/>
    <property type="molecule type" value="Genomic_DNA"/>
</dbReference>
<reference evidence="3" key="1">
    <citation type="journal article" date="2020" name="Stud. Mycol.">
        <title>101 Dothideomycetes genomes: a test case for predicting lifestyles and emergence of pathogens.</title>
        <authorList>
            <person name="Haridas S."/>
            <person name="Albert R."/>
            <person name="Binder M."/>
            <person name="Bloem J."/>
            <person name="Labutti K."/>
            <person name="Salamov A."/>
            <person name="Andreopoulos B."/>
            <person name="Baker S."/>
            <person name="Barry K."/>
            <person name="Bills G."/>
            <person name="Bluhm B."/>
            <person name="Cannon C."/>
            <person name="Castanera R."/>
            <person name="Culley D."/>
            <person name="Daum C."/>
            <person name="Ezra D."/>
            <person name="Gonzalez J."/>
            <person name="Henrissat B."/>
            <person name="Kuo A."/>
            <person name="Liang C."/>
            <person name="Lipzen A."/>
            <person name="Lutzoni F."/>
            <person name="Magnuson J."/>
            <person name="Mondo S."/>
            <person name="Nolan M."/>
            <person name="Ohm R."/>
            <person name="Pangilinan J."/>
            <person name="Park H.-J."/>
            <person name="Ramirez L."/>
            <person name="Alfaro M."/>
            <person name="Sun H."/>
            <person name="Tritt A."/>
            <person name="Yoshinaga Y."/>
            <person name="Zwiers L.-H."/>
            <person name="Turgeon B."/>
            <person name="Goodwin S."/>
            <person name="Spatafora J."/>
            <person name="Crous P."/>
            <person name="Grigoriev I."/>
        </authorList>
    </citation>
    <scope>NUCLEOTIDE SEQUENCE</scope>
    <source>
        <strain evidence="3">CBS 175.79</strain>
    </source>
</reference>